<evidence type="ECO:0000313" key="3">
    <source>
        <dbReference type="EnsemblMetazoa" id="HelroP177675"/>
    </source>
</evidence>
<dbReference type="EMBL" id="AMQM01006123">
    <property type="status" value="NOT_ANNOTATED_CDS"/>
    <property type="molecule type" value="Genomic_DNA"/>
</dbReference>
<dbReference type="HOGENOM" id="CLU_2052152_0_0_1"/>
<dbReference type="AlphaFoldDB" id="T1FC21"/>
<evidence type="ECO:0000313" key="2">
    <source>
        <dbReference type="EMBL" id="ESN98002.1"/>
    </source>
</evidence>
<keyword evidence="1" id="KW-0732">Signal</keyword>
<evidence type="ECO:0008006" key="5">
    <source>
        <dbReference type="Google" id="ProtNLM"/>
    </source>
</evidence>
<sequence>MSLLLLLLLLLLRTSLLNLLLLSLLLLISLFSMTIETKPRSVTCFQCFQWQTNCKVANGTGRVCSGRKCAVLKYKIGGESFVERHCLNEDAWRECSNETFNNVGNRSVGCSCSTDFCNGH</sequence>
<evidence type="ECO:0000313" key="4">
    <source>
        <dbReference type="Proteomes" id="UP000015101"/>
    </source>
</evidence>
<accession>T1FC21</accession>
<name>T1FC21_HELRO</name>
<evidence type="ECO:0000256" key="1">
    <source>
        <dbReference type="ARBA" id="ARBA00022729"/>
    </source>
</evidence>
<protein>
    <recommendedName>
        <fullName evidence="5">Protein quiver</fullName>
    </recommendedName>
</protein>
<reference evidence="3" key="3">
    <citation type="submission" date="2015-06" db="UniProtKB">
        <authorList>
            <consortium name="EnsemblMetazoa"/>
        </authorList>
    </citation>
    <scope>IDENTIFICATION</scope>
</reference>
<organism evidence="3 4">
    <name type="scientific">Helobdella robusta</name>
    <name type="common">Californian leech</name>
    <dbReference type="NCBI Taxonomy" id="6412"/>
    <lineage>
        <taxon>Eukaryota</taxon>
        <taxon>Metazoa</taxon>
        <taxon>Spiralia</taxon>
        <taxon>Lophotrochozoa</taxon>
        <taxon>Annelida</taxon>
        <taxon>Clitellata</taxon>
        <taxon>Hirudinea</taxon>
        <taxon>Rhynchobdellida</taxon>
        <taxon>Glossiphoniidae</taxon>
        <taxon>Helobdella</taxon>
    </lineage>
</organism>
<reference evidence="2 4" key="2">
    <citation type="journal article" date="2013" name="Nature">
        <title>Insights into bilaterian evolution from three spiralian genomes.</title>
        <authorList>
            <person name="Simakov O."/>
            <person name="Marletaz F."/>
            <person name="Cho S.J."/>
            <person name="Edsinger-Gonzales E."/>
            <person name="Havlak P."/>
            <person name="Hellsten U."/>
            <person name="Kuo D.H."/>
            <person name="Larsson T."/>
            <person name="Lv J."/>
            <person name="Arendt D."/>
            <person name="Savage R."/>
            <person name="Osoegawa K."/>
            <person name="de Jong P."/>
            <person name="Grimwood J."/>
            <person name="Chapman J.A."/>
            <person name="Shapiro H."/>
            <person name="Aerts A."/>
            <person name="Otillar R.P."/>
            <person name="Terry A.Y."/>
            <person name="Boore J.L."/>
            <person name="Grigoriev I.V."/>
            <person name="Lindberg D.R."/>
            <person name="Seaver E.C."/>
            <person name="Weisblat D.A."/>
            <person name="Putnam N.H."/>
            <person name="Rokhsar D.S."/>
        </authorList>
    </citation>
    <scope>NUCLEOTIDE SEQUENCE</scope>
</reference>
<dbReference type="CTD" id="20206370"/>
<dbReference type="InParanoid" id="T1FC21"/>
<dbReference type="RefSeq" id="XP_009024067.1">
    <property type="nucleotide sequence ID" value="XM_009025819.1"/>
</dbReference>
<dbReference type="Proteomes" id="UP000015101">
    <property type="component" value="Unassembled WGS sequence"/>
</dbReference>
<dbReference type="EnsemblMetazoa" id="HelroT177675">
    <property type="protein sequence ID" value="HelroP177675"/>
    <property type="gene ID" value="HelroG177675"/>
</dbReference>
<dbReference type="PANTHER" id="PTHR33562">
    <property type="entry name" value="ATILLA, ISOFORM B-RELATED-RELATED"/>
    <property type="match status" value="1"/>
</dbReference>
<dbReference type="GeneID" id="20206370"/>
<dbReference type="EMBL" id="KB097269">
    <property type="protein sequence ID" value="ESN98002.1"/>
    <property type="molecule type" value="Genomic_DNA"/>
</dbReference>
<dbReference type="InterPro" id="IPR050975">
    <property type="entry name" value="Sleep_regulator"/>
</dbReference>
<keyword evidence="4" id="KW-1185">Reference proteome</keyword>
<dbReference type="KEGG" id="hro:HELRODRAFT_177675"/>
<proteinExistence type="predicted"/>
<reference evidence="4" key="1">
    <citation type="submission" date="2012-12" db="EMBL/GenBank/DDBJ databases">
        <authorList>
            <person name="Hellsten U."/>
            <person name="Grimwood J."/>
            <person name="Chapman J.A."/>
            <person name="Shapiro H."/>
            <person name="Aerts A."/>
            <person name="Otillar R.P."/>
            <person name="Terry A.Y."/>
            <person name="Boore J.L."/>
            <person name="Simakov O."/>
            <person name="Marletaz F."/>
            <person name="Cho S.-J."/>
            <person name="Edsinger-Gonzales E."/>
            <person name="Havlak P."/>
            <person name="Kuo D.-H."/>
            <person name="Larsson T."/>
            <person name="Lv J."/>
            <person name="Arendt D."/>
            <person name="Savage R."/>
            <person name="Osoegawa K."/>
            <person name="de Jong P."/>
            <person name="Lindberg D.R."/>
            <person name="Seaver E.C."/>
            <person name="Weisblat D.A."/>
            <person name="Putnam N.H."/>
            <person name="Grigoriev I.V."/>
            <person name="Rokhsar D.S."/>
        </authorList>
    </citation>
    <scope>NUCLEOTIDE SEQUENCE</scope>
</reference>
<gene>
    <name evidence="3" type="primary">20206370</name>
    <name evidence="2" type="ORF">HELRODRAFT_177675</name>
</gene>